<dbReference type="EMBL" id="PQFF01000460">
    <property type="protein sequence ID" value="RHZ48821.1"/>
    <property type="molecule type" value="Genomic_DNA"/>
</dbReference>
<dbReference type="InterPro" id="IPR036322">
    <property type="entry name" value="WD40_repeat_dom_sf"/>
</dbReference>
<feature type="compositionally biased region" description="Basic and acidic residues" evidence="4">
    <location>
        <begin position="260"/>
        <end position="283"/>
    </location>
</feature>
<dbReference type="OrthoDB" id="10248252at2759"/>
<gene>
    <name evidence="5" type="ORF">Glove_541g47</name>
</gene>
<organism evidence="5 6">
    <name type="scientific">Diversispora epigaea</name>
    <dbReference type="NCBI Taxonomy" id="1348612"/>
    <lineage>
        <taxon>Eukaryota</taxon>
        <taxon>Fungi</taxon>
        <taxon>Fungi incertae sedis</taxon>
        <taxon>Mucoromycota</taxon>
        <taxon>Glomeromycotina</taxon>
        <taxon>Glomeromycetes</taxon>
        <taxon>Diversisporales</taxon>
        <taxon>Diversisporaceae</taxon>
        <taxon>Diversispora</taxon>
    </lineage>
</organism>
<comment type="caution">
    <text evidence="5">The sequence shown here is derived from an EMBL/GenBank/DDBJ whole genome shotgun (WGS) entry which is preliminary data.</text>
</comment>
<evidence type="ECO:0000313" key="5">
    <source>
        <dbReference type="EMBL" id="RHZ48821.1"/>
    </source>
</evidence>
<dbReference type="PROSITE" id="PS00678">
    <property type="entry name" value="WD_REPEATS_1"/>
    <property type="match status" value="2"/>
</dbReference>
<evidence type="ECO:0000256" key="3">
    <source>
        <dbReference type="PROSITE-ProRule" id="PRU00221"/>
    </source>
</evidence>
<feature type="repeat" description="WD" evidence="3">
    <location>
        <begin position="782"/>
        <end position="808"/>
    </location>
</feature>
<dbReference type="InterPro" id="IPR001680">
    <property type="entry name" value="WD40_rpt"/>
</dbReference>
<feature type="region of interest" description="Disordered" evidence="4">
    <location>
        <begin position="142"/>
        <end position="210"/>
    </location>
</feature>
<dbReference type="InterPro" id="IPR015943">
    <property type="entry name" value="WD40/YVTN_repeat-like_dom_sf"/>
</dbReference>
<feature type="compositionally biased region" description="Basic and acidic residues" evidence="4">
    <location>
        <begin position="307"/>
        <end position="319"/>
    </location>
</feature>
<evidence type="ECO:0000256" key="4">
    <source>
        <dbReference type="SAM" id="MobiDB-lite"/>
    </source>
</evidence>
<evidence type="ECO:0000256" key="2">
    <source>
        <dbReference type="ARBA" id="ARBA00022737"/>
    </source>
</evidence>
<feature type="region of interest" description="Disordered" evidence="4">
    <location>
        <begin position="246"/>
        <end position="329"/>
    </location>
</feature>
<dbReference type="PROSITE" id="PS50082">
    <property type="entry name" value="WD_REPEATS_2"/>
    <property type="match status" value="2"/>
</dbReference>
<reference evidence="5 6" key="1">
    <citation type="submission" date="2018-08" db="EMBL/GenBank/DDBJ databases">
        <title>Genome and evolution of the arbuscular mycorrhizal fungus Diversispora epigaea (formerly Glomus versiforme) and its bacterial endosymbionts.</title>
        <authorList>
            <person name="Sun X."/>
            <person name="Fei Z."/>
            <person name="Harrison M."/>
        </authorList>
    </citation>
    <scope>NUCLEOTIDE SEQUENCE [LARGE SCALE GENOMIC DNA]</scope>
    <source>
        <strain evidence="5 6">IT104</strain>
    </source>
</reference>
<dbReference type="Pfam" id="PF00400">
    <property type="entry name" value="WD40"/>
    <property type="match status" value="4"/>
</dbReference>
<keyword evidence="6" id="KW-1185">Reference proteome</keyword>
<protein>
    <submittedName>
        <fullName evidence="5">Uncharacterized protein</fullName>
    </submittedName>
</protein>
<dbReference type="PROSITE" id="PS50294">
    <property type="entry name" value="WD_REPEATS_REGION"/>
    <property type="match status" value="2"/>
</dbReference>
<evidence type="ECO:0000313" key="6">
    <source>
        <dbReference type="Proteomes" id="UP000266861"/>
    </source>
</evidence>
<feature type="compositionally biased region" description="Polar residues" evidence="4">
    <location>
        <begin position="247"/>
        <end position="259"/>
    </location>
</feature>
<feature type="compositionally biased region" description="Low complexity" evidence="4">
    <location>
        <begin position="146"/>
        <end position="161"/>
    </location>
</feature>
<feature type="compositionally biased region" description="Polar residues" evidence="4">
    <location>
        <begin position="191"/>
        <end position="210"/>
    </location>
</feature>
<feature type="compositionally biased region" description="Polar residues" evidence="4">
    <location>
        <begin position="286"/>
        <end position="305"/>
    </location>
</feature>
<dbReference type="AlphaFoldDB" id="A0A397GCY9"/>
<feature type="repeat" description="WD" evidence="3">
    <location>
        <begin position="536"/>
        <end position="570"/>
    </location>
</feature>
<feature type="compositionally biased region" description="Basic and acidic residues" evidence="4">
    <location>
        <begin position="162"/>
        <end position="174"/>
    </location>
</feature>
<dbReference type="Gene3D" id="2.130.10.10">
    <property type="entry name" value="YVTN repeat-like/Quinoprotein amine dehydrogenase"/>
    <property type="match status" value="1"/>
</dbReference>
<dbReference type="Proteomes" id="UP000266861">
    <property type="component" value="Unassembled WGS sequence"/>
</dbReference>
<keyword evidence="1 3" id="KW-0853">WD repeat</keyword>
<dbReference type="SUPFAM" id="SSF50978">
    <property type="entry name" value="WD40 repeat-like"/>
    <property type="match status" value="1"/>
</dbReference>
<sequence length="866" mass="98106">MSNFPFTQTNMDIVRNNYYSPRSSDIRASIGRTKKITKEIKEIYDDYIVNKNNSVKRKELEIKWDSHLEKLKNSLKHLKRIQIDFNFPEELINSRLSTFNSQQLSAFTSEFISASTSTSESTISTFASTTSTLARINIESHESKPNINSSSSENITIINSNDRNDRTNKQKSEKSLSTCSTIDNPLKNKSKIINNQSPLHTQTSSKDITTQSSNPIICSFKTFIEVVPTKRSGVYEDETLLKRVKHYSSNDNDNNQNLVHESRQKDKKKNVEKGTKIKVDPDFLTRNGSSSSVPSELQEISNELIQSDEKNEQNEHNEQNEQNEQNEPIDVSVKFSPAQDIRKEVFSSSYFIQTNSYESEVQKVYEQSMQENELEKASLLKKQNDMINKAKNLNTRKDLPKNLDEAAKLMTYMALNDIVMQEDLDEMDDNRFTIDTKPVVGLTLNKESILKIVLKNFENYKSYNFKCGSGDVNETAMDYSDPVNPRLAMAYIANVDPNYNMTGNLQLLDIASGAAYNLYGHHSPDTVTKEELWTTVTDVKFSSDGKFLFSASTDATIKIWNFQESKKFQKPFDAKVCQSSINRIAVSNYPKAGTTYQFASCEESGMVQVHSIRRDYNQYDLSSHEFKEETCEKSANDILFNSMGDTLIAGYNGCSSDSKGVVKIWDINSRKKGPAHKCQFTCSVSCIDISKNGKLVACGTTGFGNEIGDGSMWIWDIRSQCRTQTKCDEKDANVIAISPNDFYIALGGTSNNVYVFDTRQLNTILRVLRHEEPNDGLPHDGIMSLQWIPDSNILLSGGNDNCVKIWNIGDFENRLIYQFTNHDSPVTSIRISPDFKLMTVGVSTGKMYIYSTNQNFIDAGNKLKYL</sequence>
<proteinExistence type="predicted"/>
<evidence type="ECO:0000256" key="1">
    <source>
        <dbReference type="ARBA" id="ARBA00022574"/>
    </source>
</evidence>
<dbReference type="InterPro" id="IPR019775">
    <property type="entry name" value="WD40_repeat_CS"/>
</dbReference>
<name>A0A397GCY9_9GLOM</name>
<dbReference type="SMART" id="SM00320">
    <property type="entry name" value="WD40"/>
    <property type="match status" value="6"/>
</dbReference>
<dbReference type="STRING" id="1348612.A0A397GCY9"/>
<keyword evidence="2" id="KW-0677">Repeat</keyword>
<dbReference type="InterPro" id="IPR050349">
    <property type="entry name" value="WD_LIS1/nudF_dynein_reg"/>
</dbReference>
<dbReference type="PANTHER" id="PTHR44129">
    <property type="entry name" value="WD REPEAT-CONTAINING PROTEIN POP1"/>
    <property type="match status" value="1"/>
</dbReference>
<accession>A0A397GCY9</accession>